<protein>
    <submittedName>
        <fullName evidence="3">Uncharacterized protein</fullName>
    </submittedName>
</protein>
<keyword evidence="2" id="KW-1185">Reference proteome</keyword>
<name>A0A914HSI8_GLORO</name>
<organism evidence="2 3">
    <name type="scientific">Globodera rostochiensis</name>
    <name type="common">Golden nematode worm</name>
    <name type="synonym">Heterodera rostochiensis</name>
    <dbReference type="NCBI Taxonomy" id="31243"/>
    <lineage>
        <taxon>Eukaryota</taxon>
        <taxon>Metazoa</taxon>
        <taxon>Ecdysozoa</taxon>
        <taxon>Nematoda</taxon>
        <taxon>Chromadorea</taxon>
        <taxon>Rhabditida</taxon>
        <taxon>Tylenchina</taxon>
        <taxon>Tylenchomorpha</taxon>
        <taxon>Tylenchoidea</taxon>
        <taxon>Heteroderidae</taxon>
        <taxon>Heteroderinae</taxon>
        <taxon>Globodera</taxon>
    </lineage>
</organism>
<reference evidence="3" key="1">
    <citation type="submission" date="2022-11" db="UniProtKB">
        <authorList>
            <consortium name="WormBaseParasite"/>
        </authorList>
    </citation>
    <scope>IDENTIFICATION</scope>
</reference>
<evidence type="ECO:0000313" key="2">
    <source>
        <dbReference type="Proteomes" id="UP000887572"/>
    </source>
</evidence>
<evidence type="ECO:0000256" key="1">
    <source>
        <dbReference type="SAM" id="MobiDB-lite"/>
    </source>
</evidence>
<accession>A0A914HSI8</accession>
<sequence>MSIPIESIDGDITADHDQEHLCPPLTNLDPSEEQTMSSPTSSCASFDLVALNGNANNDKESMADQEEEEEQTKPDQLEHLQENFKQIELKLKDINQLEETLSAKVEAYQKQQQTSRH</sequence>
<evidence type="ECO:0000313" key="3">
    <source>
        <dbReference type="WBParaSite" id="Gr19_v10_g3818.t1"/>
    </source>
</evidence>
<proteinExistence type="predicted"/>
<dbReference type="AlphaFoldDB" id="A0A914HSI8"/>
<dbReference type="WBParaSite" id="Gr19_v10_g3818.t1">
    <property type="protein sequence ID" value="Gr19_v10_g3818.t1"/>
    <property type="gene ID" value="Gr19_v10_g3818"/>
</dbReference>
<dbReference type="Proteomes" id="UP000887572">
    <property type="component" value="Unplaced"/>
</dbReference>
<feature type="region of interest" description="Disordered" evidence="1">
    <location>
        <begin position="50"/>
        <end position="76"/>
    </location>
</feature>